<dbReference type="GeneID" id="82188531"/>
<evidence type="ECO:0000313" key="1">
    <source>
        <dbReference type="EMBL" id="ANU59881.1"/>
    </source>
</evidence>
<dbReference type="OrthoDB" id="944647at2"/>
<sequence>MDLNQAEVAVTTQHLIDIRQERDSLLRMSDFGDMGEFLCTCSELFPEEETPEYRYTKWEEIPDPLINREWLCPNFFDIREAMEQLEEPDKDFFFDWCDRYGHDISTEDPHLLVAHYLELFGNVTYIDDDSCPDSGDDSLLYYPGISGNYFDNCFPRFEVFDDNYD</sequence>
<keyword evidence="2" id="KW-1185">Reference proteome</keyword>
<dbReference type="AlphaFoldDB" id="A0A1C7H7V1"/>
<dbReference type="RefSeq" id="WP_032559782.1">
    <property type="nucleotide sequence ID" value="NZ_CAOOAS010000019.1"/>
</dbReference>
<reference evidence="2" key="1">
    <citation type="submission" date="2016-04" db="EMBL/GenBank/DDBJ databases">
        <title>Complete Genome Sequences of Twelve Strains of a Stable Defined Moderately Diverse Mouse Microbiota 2 (sDMDMm2).</title>
        <authorList>
            <person name="Uchimura Y."/>
            <person name="Wyss M."/>
            <person name="Brugiroux S."/>
            <person name="Limenitakis J.P."/>
            <person name="Stecher B."/>
            <person name="McCoy K.D."/>
            <person name="Macpherson A.J."/>
        </authorList>
    </citation>
    <scope>NUCLEOTIDE SEQUENCE [LARGE SCALE GENOMIC DNA]</scope>
    <source>
        <strain evidence="2">I48</strain>
    </source>
</reference>
<dbReference type="Proteomes" id="UP000092631">
    <property type="component" value="Chromosome"/>
</dbReference>
<dbReference type="KEGG" id="bcae:A4V03_15415"/>
<proteinExistence type="predicted"/>
<name>A0A1C7H7V1_9BACE</name>
<organism evidence="1 2">
    <name type="scientific">Bacteroides caecimuris</name>
    <dbReference type="NCBI Taxonomy" id="1796613"/>
    <lineage>
        <taxon>Bacteria</taxon>
        <taxon>Pseudomonadati</taxon>
        <taxon>Bacteroidota</taxon>
        <taxon>Bacteroidia</taxon>
        <taxon>Bacteroidales</taxon>
        <taxon>Bacteroidaceae</taxon>
        <taxon>Bacteroides</taxon>
    </lineage>
</organism>
<evidence type="ECO:0000313" key="2">
    <source>
        <dbReference type="Proteomes" id="UP000092631"/>
    </source>
</evidence>
<gene>
    <name evidence="1" type="ORF">A4V03_15415</name>
</gene>
<accession>A0A1C7H7V1</accession>
<protein>
    <submittedName>
        <fullName evidence="1">Uncharacterized protein</fullName>
    </submittedName>
</protein>
<dbReference type="EMBL" id="CP015401">
    <property type="protein sequence ID" value="ANU59881.1"/>
    <property type="molecule type" value="Genomic_DNA"/>
</dbReference>